<dbReference type="EMBL" id="JACBYE010000004">
    <property type="protein sequence ID" value="NYS92452.1"/>
    <property type="molecule type" value="Genomic_DNA"/>
</dbReference>
<dbReference type="Pfam" id="PF01569">
    <property type="entry name" value="PAP2"/>
    <property type="match status" value="1"/>
</dbReference>
<feature type="transmembrane region" description="Helical" evidence="2">
    <location>
        <begin position="206"/>
        <end position="228"/>
    </location>
</feature>
<keyword evidence="5" id="KW-1185">Reference proteome</keyword>
<feature type="transmembrane region" description="Helical" evidence="2">
    <location>
        <begin position="152"/>
        <end position="173"/>
    </location>
</feature>
<keyword evidence="2" id="KW-0472">Membrane</keyword>
<name>A0A853ERT5_9MICO</name>
<evidence type="ECO:0000259" key="3">
    <source>
        <dbReference type="SMART" id="SM00014"/>
    </source>
</evidence>
<feature type="compositionally biased region" description="Basic and acidic residues" evidence="1">
    <location>
        <begin position="1"/>
        <end position="24"/>
    </location>
</feature>
<sequence length="242" mass="24970">MTQPHRGDRLAPMHDADKSPDRTPTRTWTRKSARTRVLDVTALLVVCAAGMGLAWALRGPSSELARSIAPTTAGIWGAGRLAEVLVIVLGLVAVTVGWRALRSGVHRAALAVSAAVGAVAAYAASEGIKVVVAADRVCRDITAVDCPAPGDWGFPSSHTVVAVAGATAILLLVRRWPPAARWAVVALAVGSGAGRVLQGVHAPHEVIAGAVLGCVTVLVVVLLLTPVVERVGLGLSTRQLVR</sequence>
<dbReference type="Proteomes" id="UP000561011">
    <property type="component" value="Unassembled WGS sequence"/>
</dbReference>
<feature type="domain" description="Phosphatidic acid phosphatase type 2/haloperoxidase" evidence="3">
    <location>
        <begin position="111"/>
        <end position="221"/>
    </location>
</feature>
<dbReference type="SUPFAM" id="SSF48317">
    <property type="entry name" value="Acid phosphatase/Vanadium-dependent haloperoxidase"/>
    <property type="match status" value="1"/>
</dbReference>
<comment type="caution">
    <text evidence="4">The sequence shown here is derived from an EMBL/GenBank/DDBJ whole genome shotgun (WGS) entry which is preliminary data.</text>
</comment>
<feature type="transmembrane region" description="Helical" evidence="2">
    <location>
        <begin position="37"/>
        <end position="57"/>
    </location>
</feature>
<feature type="region of interest" description="Disordered" evidence="1">
    <location>
        <begin position="1"/>
        <end position="30"/>
    </location>
</feature>
<dbReference type="RefSeq" id="WP_179912318.1">
    <property type="nucleotide sequence ID" value="NZ_JACBYE010000004.1"/>
</dbReference>
<dbReference type="CDD" id="cd01610">
    <property type="entry name" value="PAP2_like"/>
    <property type="match status" value="1"/>
</dbReference>
<evidence type="ECO:0000256" key="1">
    <source>
        <dbReference type="SAM" id="MobiDB-lite"/>
    </source>
</evidence>
<accession>A0A853ERT5</accession>
<evidence type="ECO:0000313" key="5">
    <source>
        <dbReference type="Proteomes" id="UP000561011"/>
    </source>
</evidence>
<dbReference type="InterPro" id="IPR000326">
    <property type="entry name" value="PAP2/HPO"/>
</dbReference>
<organism evidence="4 5">
    <name type="scientific">Sanguibacter inulinus</name>
    <dbReference type="NCBI Taxonomy" id="60922"/>
    <lineage>
        <taxon>Bacteria</taxon>
        <taxon>Bacillati</taxon>
        <taxon>Actinomycetota</taxon>
        <taxon>Actinomycetes</taxon>
        <taxon>Micrococcales</taxon>
        <taxon>Sanguibacteraceae</taxon>
        <taxon>Sanguibacter</taxon>
    </lineage>
</organism>
<keyword evidence="2" id="KW-0812">Transmembrane</keyword>
<keyword evidence="2" id="KW-1133">Transmembrane helix</keyword>
<dbReference type="AlphaFoldDB" id="A0A853ERT5"/>
<reference evidence="4 5" key="1">
    <citation type="submission" date="2020-07" db="EMBL/GenBank/DDBJ databases">
        <title>MOT database genomes.</title>
        <authorList>
            <person name="Joseph S."/>
            <person name="Aduse-Opoku J."/>
            <person name="Hashim A."/>
            <person name="Wade W."/>
            <person name="Curtis M."/>
        </authorList>
    </citation>
    <scope>NUCLEOTIDE SEQUENCE [LARGE SCALE GENOMIC DNA]</scope>
    <source>
        <strain evidence="4 5">DSM 100099</strain>
    </source>
</reference>
<evidence type="ECO:0000313" key="4">
    <source>
        <dbReference type="EMBL" id="NYS92452.1"/>
    </source>
</evidence>
<feature type="transmembrane region" description="Helical" evidence="2">
    <location>
        <begin position="108"/>
        <end position="125"/>
    </location>
</feature>
<proteinExistence type="predicted"/>
<gene>
    <name evidence="4" type="ORF">HZZ10_02750</name>
</gene>
<feature type="transmembrane region" description="Helical" evidence="2">
    <location>
        <begin position="77"/>
        <end position="101"/>
    </location>
</feature>
<dbReference type="InterPro" id="IPR036938">
    <property type="entry name" value="PAP2/HPO_sf"/>
</dbReference>
<feature type="transmembrane region" description="Helical" evidence="2">
    <location>
        <begin position="180"/>
        <end position="200"/>
    </location>
</feature>
<evidence type="ECO:0000256" key="2">
    <source>
        <dbReference type="SAM" id="Phobius"/>
    </source>
</evidence>
<dbReference type="SMART" id="SM00014">
    <property type="entry name" value="acidPPc"/>
    <property type="match status" value="1"/>
</dbReference>
<protein>
    <submittedName>
        <fullName evidence="4">Phosphatase PAP2 family protein</fullName>
    </submittedName>
</protein>
<dbReference type="Gene3D" id="1.20.144.10">
    <property type="entry name" value="Phosphatidic acid phosphatase type 2/haloperoxidase"/>
    <property type="match status" value="1"/>
</dbReference>